<name>A0A7G8ZYP6_9CAUD</name>
<sequence>MITAKEALQIQKESQKAILDHLKYIEEQILEAASQGDLSLVIRKEPYNSFMKCANKTAQSVVKSLQERGFLVYEYYKEKHFGADTGLCIEWSNPCV</sequence>
<proteinExistence type="predicted"/>
<accession>A0A7G8ZYP6</accession>
<protein>
    <submittedName>
        <fullName evidence="1">Uncharacterized protein</fullName>
    </submittedName>
</protein>
<reference evidence="1 2" key="1">
    <citation type="submission" date="2020-08" db="EMBL/GenBank/DDBJ databases">
        <authorList>
            <person name="Zhao J."/>
            <person name="Wei X."/>
            <person name="Pan Q."/>
            <person name="Ren H."/>
            <person name="Sun H."/>
            <person name="Yan Y."/>
            <person name="Cui T."/>
        </authorList>
    </citation>
    <scope>NUCLEOTIDE SEQUENCE [LARGE SCALE GENOMIC DNA]</scope>
</reference>
<organism evidence="1 2">
    <name type="scientific">Pasteurella phage vB_PmuP_Pa7</name>
    <dbReference type="NCBI Taxonomy" id="2767198"/>
    <lineage>
        <taxon>Viruses</taxon>
        <taxon>Duplodnaviria</taxon>
        <taxon>Heunggongvirae</taxon>
        <taxon>Uroviricota</taxon>
        <taxon>Caudoviricetes</taxon>
        <taxon>Autographivirales</taxon>
        <taxon>Autotranscriptaviridae</taxon>
        <taxon>Studiervirinae</taxon>
        <taxon>Wuhanvirus</taxon>
        <taxon>Wuhanvirus PHB02</taxon>
    </lineage>
</organism>
<dbReference type="Proteomes" id="UP000516165">
    <property type="component" value="Segment"/>
</dbReference>
<evidence type="ECO:0000313" key="1">
    <source>
        <dbReference type="EMBL" id="QNL29327.1"/>
    </source>
</evidence>
<dbReference type="EMBL" id="MT902335">
    <property type="protein sequence ID" value="QNL29327.1"/>
    <property type="molecule type" value="Genomic_DNA"/>
</dbReference>
<evidence type="ECO:0000313" key="2">
    <source>
        <dbReference type="Proteomes" id="UP000516165"/>
    </source>
</evidence>